<feature type="compositionally biased region" description="Low complexity" evidence="1">
    <location>
        <begin position="14"/>
        <end position="39"/>
    </location>
</feature>
<reference evidence="2" key="1">
    <citation type="submission" date="2019-11" db="UniProtKB">
        <authorList>
            <consortium name="WormBaseParasite"/>
        </authorList>
    </citation>
    <scope>IDENTIFICATION</scope>
</reference>
<accession>A0A5K3G0B9</accession>
<dbReference type="WBParaSite" id="MCU_013727-RA">
    <property type="protein sequence ID" value="MCU_013727-RA"/>
    <property type="gene ID" value="MCU_013727"/>
</dbReference>
<organism evidence="2">
    <name type="scientific">Mesocestoides corti</name>
    <name type="common">Flatworm</name>
    <dbReference type="NCBI Taxonomy" id="53468"/>
    <lineage>
        <taxon>Eukaryota</taxon>
        <taxon>Metazoa</taxon>
        <taxon>Spiralia</taxon>
        <taxon>Lophotrochozoa</taxon>
        <taxon>Platyhelminthes</taxon>
        <taxon>Cestoda</taxon>
        <taxon>Eucestoda</taxon>
        <taxon>Cyclophyllidea</taxon>
        <taxon>Mesocestoididae</taxon>
        <taxon>Mesocestoides</taxon>
    </lineage>
</organism>
<dbReference type="AlphaFoldDB" id="A0A5K3G0B9"/>
<sequence length="93" mass="10622">MRCPGILDPRNILDDNQLQQQQRLPQALNRRSMSSLSYSTSQTPVQRLELISDLSRWTSGPIVLHRTSIWKRTSRECSSLMESFASESSAVKD</sequence>
<protein>
    <submittedName>
        <fullName evidence="2">Uncharacterized protein</fullName>
    </submittedName>
</protein>
<evidence type="ECO:0000313" key="2">
    <source>
        <dbReference type="WBParaSite" id="MCU_013727-RA"/>
    </source>
</evidence>
<evidence type="ECO:0000256" key="1">
    <source>
        <dbReference type="SAM" id="MobiDB-lite"/>
    </source>
</evidence>
<name>A0A5K3G0B9_MESCO</name>
<proteinExistence type="predicted"/>
<feature type="region of interest" description="Disordered" evidence="1">
    <location>
        <begin position="1"/>
        <end position="39"/>
    </location>
</feature>